<dbReference type="PROSITE" id="PS51257">
    <property type="entry name" value="PROKAR_LIPOPROTEIN"/>
    <property type="match status" value="1"/>
</dbReference>
<feature type="domain" description="DOMON" evidence="2">
    <location>
        <begin position="23"/>
        <end position="149"/>
    </location>
</feature>
<reference evidence="3 4" key="1">
    <citation type="submission" date="2016-11" db="EMBL/GenBank/DDBJ databases">
        <title>The macronuclear genome of Stentor coeruleus: a giant cell with tiny introns.</title>
        <authorList>
            <person name="Slabodnick M."/>
            <person name="Ruby J.G."/>
            <person name="Reiff S.B."/>
            <person name="Swart E.C."/>
            <person name="Gosai S."/>
            <person name="Prabakaran S."/>
            <person name="Witkowska E."/>
            <person name="Larue G.E."/>
            <person name="Fisher S."/>
            <person name="Freeman R.M."/>
            <person name="Gunawardena J."/>
            <person name="Chu W."/>
            <person name="Stover N.A."/>
            <person name="Gregory B.D."/>
            <person name="Nowacki M."/>
            <person name="Derisi J."/>
            <person name="Roy S.W."/>
            <person name="Marshall W.F."/>
            <person name="Sood P."/>
        </authorList>
    </citation>
    <scope>NUCLEOTIDE SEQUENCE [LARGE SCALE GENOMIC DNA]</scope>
    <source>
        <strain evidence="3">WM001</strain>
    </source>
</reference>
<gene>
    <name evidence="3" type="ORF">SteCoe_30671</name>
</gene>
<comment type="caution">
    <text evidence="3">The sequence shown here is derived from an EMBL/GenBank/DDBJ whole genome shotgun (WGS) entry which is preliminary data.</text>
</comment>
<feature type="chain" id="PRO_5012842329" description="DOMON domain-containing protein" evidence="1">
    <location>
        <begin position="17"/>
        <end position="180"/>
    </location>
</feature>
<dbReference type="EMBL" id="MPUH01001015">
    <property type="protein sequence ID" value="OMJ71178.1"/>
    <property type="molecule type" value="Genomic_DNA"/>
</dbReference>
<keyword evidence="4" id="KW-1185">Reference proteome</keyword>
<name>A0A1R2B321_9CILI</name>
<keyword evidence="1" id="KW-0732">Signal</keyword>
<dbReference type="InterPro" id="IPR005018">
    <property type="entry name" value="DOMON_domain"/>
</dbReference>
<accession>A0A1R2B321</accession>
<dbReference type="Proteomes" id="UP000187209">
    <property type="component" value="Unassembled WGS sequence"/>
</dbReference>
<sequence>MLNKFVIALFIASSLGCEVAFPNGIVVNYAVDDRKVTFDFAVPPSIYVAWSWVGFGMKKAEDGYSMINGDYVSMIIESGLIEDRTGGVRNGRPKTDDQVGGVDSLCDKNKATAADGMMHFTWARDFTTGDSVDLIIVPGNHYYFQWAVGEVANGVLKHHVDKGFAPVIFGICDAPSFLEI</sequence>
<evidence type="ECO:0000313" key="4">
    <source>
        <dbReference type="Proteomes" id="UP000187209"/>
    </source>
</evidence>
<feature type="signal peptide" evidence="1">
    <location>
        <begin position="1"/>
        <end position="16"/>
    </location>
</feature>
<dbReference type="AlphaFoldDB" id="A0A1R2B321"/>
<dbReference type="PROSITE" id="PS50836">
    <property type="entry name" value="DOMON"/>
    <property type="match status" value="1"/>
</dbReference>
<evidence type="ECO:0000313" key="3">
    <source>
        <dbReference type="EMBL" id="OMJ71178.1"/>
    </source>
</evidence>
<evidence type="ECO:0000259" key="2">
    <source>
        <dbReference type="PROSITE" id="PS50836"/>
    </source>
</evidence>
<protein>
    <recommendedName>
        <fullName evidence="2">DOMON domain-containing protein</fullName>
    </recommendedName>
</protein>
<evidence type="ECO:0000256" key="1">
    <source>
        <dbReference type="SAM" id="SignalP"/>
    </source>
</evidence>
<organism evidence="3 4">
    <name type="scientific">Stentor coeruleus</name>
    <dbReference type="NCBI Taxonomy" id="5963"/>
    <lineage>
        <taxon>Eukaryota</taxon>
        <taxon>Sar</taxon>
        <taxon>Alveolata</taxon>
        <taxon>Ciliophora</taxon>
        <taxon>Postciliodesmatophora</taxon>
        <taxon>Heterotrichea</taxon>
        <taxon>Heterotrichida</taxon>
        <taxon>Stentoridae</taxon>
        <taxon>Stentor</taxon>
    </lineage>
</organism>
<proteinExistence type="predicted"/>